<keyword evidence="2" id="KW-0815">Transposition</keyword>
<dbReference type="CDD" id="cd00350">
    <property type="entry name" value="rubredoxin_like"/>
    <property type="match status" value="1"/>
</dbReference>
<dbReference type="InterPro" id="IPR001959">
    <property type="entry name" value="Transposase"/>
</dbReference>
<dbReference type="GO" id="GO:0003677">
    <property type="term" value="F:DNA binding"/>
    <property type="evidence" value="ECO:0007669"/>
    <property type="project" value="UniProtKB-KW"/>
</dbReference>
<sequence>MHMVDVHFHGQKCKSVLDATLRDESLAGALHLAGEHFPTILRNPYEVVRNLIVRPSGFSGLQCIAHVPRITGMERVRILSLKGISRRLQALIRDGQAESARVWTLCRDMHLAARQKNQPWPGKREFHEATRGGKFALHSQSVQQVFRAFDAAVQSTRENRKAGCREIRYPYKDKRFYPLMWPAQAMCLEEKRIVLPMGRGRHSLVLPRPAWLESPRACKIVWNGVHDELHVSIPETGGPPDTTAPAEKHATVDLGQIHQAAVVTNTGEALVVSGRGIRSLKRLHSKQLGEIQKKRANCQKGSRRWRKLGRTRAKLTLRHKRRVRDLRHKGTRAVVDFCEDRGIEALFVGNPDGVRRKHAGRHHNQRMSQWEYGKDIQYLEQKSEQDRIACFTGSERGTSSRCPVCGHRHKPKGRIWRCKTCGFEGHRDIVGAVNMHPIAFGQGVPFPQRITYLRPGNLRRSSSPDTGQRCLAESQASSTTPETARVPSGSSPRLAICG</sequence>
<evidence type="ECO:0000259" key="7">
    <source>
        <dbReference type="Pfam" id="PF07282"/>
    </source>
</evidence>
<dbReference type="Pfam" id="PF01385">
    <property type="entry name" value="OrfB_IS605"/>
    <property type="match status" value="1"/>
</dbReference>
<feature type="domain" description="Cas12f1-like TNB" evidence="7">
    <location>
        <begin position="373"/>
        <end position="435"/>
    </location>
</feature>
<evidence type="ECO:0000256" key="4">
    <source>
        <dbReference type="ARBA" id="ARBA00023172"/>
    </source>
</evidence>
<dbReference type="GO" id="GO:0006310">
    <property type="term" value="P:DNA recombination"/>
    <property type="evidence" value="ECO:0007669"/>
    <property type="project" value="UniProtKB-KW"/>
</dbReference>
<evidence type="ECO:0000256" key="5">
    <source>
        <dbReference type="SAM" id="MobiDB-lite"/>
    </source>
</evidence>
<evidence type="ECO:0000313" key="9">
    <source>
        <dbReference type="Proteomes" id="UP000315925"/>
    </source>
</evidence>
<organism evidence="8 9">
    <name type="scientific">Methylacidiphilum kamchatkense Kam1</name>
    <dbReference type="NCBI Taxonomy" id="1202785"/>
    <lineage>
        <taxon>Bacteria</taxon>
        <taxon>Pseudomonadati</taxon>
        <taxon>Verrucomicrobiota</taxon>
        <taxon>Methylacidiphilae</taxon>
        <taxon>Methylacidiphilales</taxon>
        <taxon>Methylacidiphilaceae</taxon>
        <taxon>Methylacidiphilum (ex Ratnadevi et al. 2023)</taxon>
    </lineage>
</organism>
<dbReference type="Pfam" id="PF07282">
    <property type="entry name" value="Cas12f1-like_TNB"/>
    <property type="match status" value="1"/>
</dbReference>
<gene>
    <name evidence="8" type="ORF">kam1_756</name>
</gene>
<accession>A0A516TL82</accession>
<feature type="domain" description="Probable transposase IS891/IS1136/IS1341" evidence="6">
    <location>
        <begin position="239"/>
        <end position="353"/>
    </location>
</feature>
<dbReference type="Proteomes" id="UP000315925">
    <property type="component" value="Chromosome"/>
</dbReference>
<dbReference type="STRING" id="1202785.A946_11540"/>
<comment type="similarity">
    <text evidence="1">In the C-terminal section; belongs to the transposase 35 family.</text>
</comment>
<evidence type="ECO:0000259" key="6">
    <source>
        <dbReference type="Pfam" id="PF01385"/>
    </source>
</evidence>
<keyword evidence="4" id="KW-0233">DNA recombination</keyword>
<evidence type="ECO:0000313" key="8">
    <source>
        <dbReference type="EMBL" id="QDQ42001.1"/>
    </source>
</evidence>
<evidence type="ECO:0000256" key="2">
    <source>
        <dbReference type="ARBA" id="ARBA00022578"/>
    </source>
</evidence>
<proteinExistence type="inferred from homology"/>
<evidence type="ECO:0000256" key="1">
    <source>
        <dbReference type="ARBA" id="ARBA00008761"/>
    </source>
</evidence>
<keyword evidence="3" id="KW-0238">DNA-binding</keyword>
<dbReference type="EMBL" id="CP037899">
    <property type="protein sequence ID" value="QDQ42001.1"/>
    <property type="molecule type" value="Genomic_DNA"/>
</dbReference>
<evidence type="ECO:0000256" key="3">
    <source>
        <dbReference type="ARBA" id="ARBA00023125"/>
    </source>
</evidence>
<reference evidence="9" key="1">
    <citation type="submission" date="2019-03" db="EMBL/GenBank/DDBJ databases">
        <title>Complete genome of Methylacidiphilum kamchatkense Kam1.</title>
        <authorList>
            <person name="Kruse T."/>
            <person name="Murarilal Ratnadevi C."/>
            <person name="Erikstad H.-A."/>
            <person name="Birkeland N.-K."/>
        </authorList>
    </citation>
    <scope>NUCLEOTIDE SEQUENCE [LARGE SCALE GENOMIC DNA]</scope>
    <source>
        <strain evidence="9">kam1</strain>
    </source>
</reference>
<feature type="region of interest" description="Disordered" evidence="5">
    <location>
        <begin position="457"/>
        <end position="498"/>
    </location>
</feature>
<dbReference type="NCBIfam" id="NF040570">
    <property type="entry name" value="guided_TnpB"/>
    <property type="match status" value="1"/>
</dbReference>
<protein>
    <submittedName>
        <fullName evidence="8">Putative transposase</fullName>
    </submittedName>
</protein>
<dbReference type="KEGG" id="mkc:kam1_756"/>
<dbReference type="AlphaFoldDB" id="A0A516TL82"/>
<dbReference type="GO" id="GO:0032196">
    <property type="term" value="P:transposition"/>
    <property type="evidence" value="ECO:0007669"/>
    <property type="project" value="UniProtKB-KW"/>
</dbReference>
<name>A0A516TL82_9BACT</name>
<dbReference type="InterPro" id="IPR010095">
    <property type="entry name" value="Cas12f1-like_TNB"/>
</dbReference>